<reference evidence="1 2" key="1">
    <citation type="submission" date="2020-04" db="EMBL/GenBank/DDBJ databases">
        <title>Genome sequencing of novel species.</title>
        <authorList>
            <person name="Heo J."/>
            <person name="Kim S.-J."/>
            <person name="Kim J.-S."/>
            <person name="Hong S.-B."/>
            <person name="Kwon S.-W."/>
        </authorList>
    </citation>
    <scope>NUCLEOTIDE SEQUENCE [LARGE SCALE GENOMIC DNA]</scope>
    <source>
        <strain evidence="1 2">F39-2</strain>
    </source>
</reference>
<dbReference type="RefSeq" id="WP_169607372.1">
    <property type="nucleotide sequence ID" value="NZ_CP051682.1"/>
</dbReference>
<evidence type="ECO:0000313" key="2">
    <source>
        <dbReference type="Proteomes" id="UP000503278"/>
    </source>
</evidence>
<dbReference type="EMBL" id="CP051682">
    <property type="protein sequence ID" value="QJD96209.1"/>
    <property type="molecule type" value="Genomic_DNA"/>
</dbReference>
<organism evidence="1 2">
    <name type="scientific">Mucilaginibacter robiniae</name>
    <dbReference type="NCBI Taxonomy" id="2728022"/>
    <lineage>
        <taxon>Bacteria</taxon>
        <taxon>Pseudomonadati</taxon>
        <taxon>Bacteroidota</taxon>
        <taxon>Sphingobacteriia</taxon>
        <taxon>Sphingobacteriales</taxon>
        <taxon>Sphingobacteriaceae</taxon>
        <taxon>Mucilaginibacter</taxon>
    </lineage>
</organism>
<protein>
    <recommendedName>
        <fullName evidence="3">Adhesin</fullName>
    </recommendedName>
</protein>
<sequence>MSENFTDQIQNREQLKKYFRNGQIPSEVHYHELINSMVHKTDDGFSKDQENGLNVYNYKAQKSLLSFYADVNDIHPYYQITKDEDEPSCLKLRPFSKAENSHNSFFFNVDGSLGVGKKPESNSKIDIDGFAAMQGRIGTYKKGAVRADGKWHAIIEGLDNCHAFEVIARAGKKGTGRFSMMHAIAISAYGPSGSKIQKLRSYFGWFWNKLNLRWRGTTHNFRLEIRTNINYGRDAYVNYNVTQLWNDELFLDKNDIYDPNREA</sequence>
<evidence type="ECO:0000313" key="1">
    <source>
        <dbReference type="EMBL" id="QJD96209.1"/>
    </source>
</evidence>
<dbReference type="KEGG" id="mrob:HH214_10190"/>
<proteinExistence type="predicted"/>
<evidence type="ECO:0008006" key="3">
    <source>
        <dbReference type="Google" id="ProtNLM"/>
    </source>
</evidence>
<name>A0A7L5E1M4_9SPHI</name>
<keyword evidence="2" id="KW-1185">Reference proteome</keyword>
<gene>
    <name evidence="1" type="ORF">HH214_10190</name>
</gene>
<accession>A0A7L5E1M4</accession>
<dbReference type="AlphaFoldDB" id="A0A7L5E1M4"/>
<dbReference type="Proteomes" id="UP000503278">
    <property type="component" value="Chromosome"/>
</dbReference>